<sequence>MQRDHLKFLKNWRNDPIRVPLLIRGARQVGKSWLVSLFGKEFSSYIEVNFEKDKRVHALFPSHISLEKTLEQLQVYTQKKIIPGKTLLFLDEIQECPDAIRYLRYFKEEMPELHVIAAGSLLEFTLEKLGVAVGRVDYLFLYPLSFMEFLTANQRDDLRENIERENIDPATHAVILDYLRNYMWLGGMPAVVDTWLTHKDSSLCQRIQDRIIKTYIDDFQKYAKAHQVEHVGHVFSSIPKQLGKKFKYISVDPDAKTYPIKQALHLLNKAGITYQCFHTAAQSYPLGAEVDEKKFKVFFFDIGIAHRILGLDLAEWVTHPLEVELFGFSAEQLVAQELISYSEPSQKGELYYWHNESATSNAEVDFITIHNKTIVPVEVKSKIKGGMKSLNVFLSKHPKSPYGIKISEGMFGNHDHLREIPLYGVKNI</sequence>
<dbReference type="RefSeq" id="WP_176454843.1">
    <property type="nucleotide sequence ID" value="NZ_LK031773.1"/>
</dbReference>
<accession>A0A090D164</accession>
<dbReference type="EMBL" id="LK031773">
    <property type="protein sequence ID" value="CDR35323.1"/>
    <property type="molecule type" value="Genomic_DNA"/>
</dbReference>
<evidence type="ECO:0000259" key="1">
    <source>
        <dbReference type="Pfam" id="PF13173"/>
    </source>
</evidence>
<keyword evidence="3" id="KW-0614">Plasmid</keyword>
<dbReference type="InterPro" id="IPR027417">
    <property type="entry name" value="P-loop_NTPase"/>
</dbReference>
<feature type="domain" description="AAA" evidence="1">
    <location>
        <begin position="20"/>
        <end position="150"/>
    </location>
</feature>
<evidence type="ECO:0000313" key="3">
    <source>
        <dbReference type="EMBL" id="CDR35323.1"/>
    </source>
</evidence>
<geneLocation type="plasmid" evidence="3">
    <name>1</name>
</geneLocation>
<dbReference type="AlphaFoldDB" id="A0A090D164"/>
<dbReference type="PANTHER" id="PTHR33295">
    <property type="entry name" value="ATPASE"/>
    <property type="match status" value="1"/>
</dbReference>
<name>A0A090D164_9BACT</name>
<dbReference type="InterPro" id="IPR025420">
    <property type="entry name" value="DUF4143"/>
</dbReference>
<protein>
    <submittedName>
        <fullName evidence="3">Putative ATPase</fullName>
    </submittedName>
</protein>
<dbReference type="SUPFAM" id="SSF52540">
    <property type="entry name" value="P-loop containing nucleoside triphosphate hydrolases"/>
    <property type="match status" value="1"/>
</dbReference>
<dbReference type="InterPro" id="IPR041682">
    <property type="entry name" value="AAA_14"/>
</dbReference>
<dbReference type="Pfam" id="PF13173">
    <property type="entry name" value="AAA_14"/>
    <property type="match status" value="1"/>
</dbReference>
<dbReference type="Pfam" id="PF13635">
    <property type="entry name" value="DUF4143"/>
    <property type="match status" value="1"/>
</dbReference>
<reference evidence="3" key="2">
    <citation type="submission" date="2014-09" db="EMBL/GenBank/DDBJ databases">
        <title>Criblamydia sequanensis harbors a mega-plasmid encoding arsenite resistance.</title>
        <authorList>
            <person name="Bertelli C."/>
            <person name="Goesmann A."/>
            <person name="Greub G."/>
        </authorList>
    </citation>
    <scope>NUCLEOTIDE SEQUENCE [LARGE SCALE GENOMIC DNA]</scope>
    <source>
        <strain evidence="3">CRIB-18</strain>
        <plasmid evidence="3">1</plasmid>
    </source>
</reference>
<evidence type="ECO:0000259" key="2">
    <source>
        <dbReference type="Pfam" id="PF13635"/>
    </source>
</evidence>
<feature type="domain" description="DUF4143" evidence="2">
    <location>
        <begin position="217"/>
        <end position="381"/>
    </location>
</feature>
<organism evidence="3">
    <name type="scientific">Candidatus Criblamydia sequanensis CRIB-18</name>
    <dbReference type="NCBI Taxonomy" id="1437425"/>
    <lineage>
        <taxon>Bacteria</taxon>
        <taxon>Pseudomonadati</taxon>
        <taxon>Chlamydiota</taxon>
        <taxon>Chlamydiia</taxon>
        <taxon>Parachlamydiales</taxon>
        <taxon>Candidatus Criblamydiaceae</taxon>
        <taxon>Candidatus Criblamydia</taxon>
    </lineage>
</organism>
<reference evidence="3" key="1">
    <citation type="submission" date="2013-12" db="EMBL/GenBank/DDBJ databases">
        <authorList>
            <person name="Li W."/>
            <person name="Chetelat R.T."/>
        </authorList>
    </citation>
    <scope>NUCLEOTIDE SEQUENCE</scope>
    <source>
        <strain evidence="3">CRIB-18</strain>
        <plasmid evidence="3">1</plasmid>
    </source>
</reference>
<gene>
    <name evidence="3" type="ORF">CSEC_p0052</name>
</gene>
<proteinExistence type="predicted"/>
<dbReference type="PANTHER" id="PTHR33295:SF7">
    <property type="entry name" value="ATPASE"/>
    <property type="match status" value="1"/>
</dbReference>